<feature type="domain" description="Aminotransferase-like plant mobile" evidence="1">
    <location>
        <begin position="7"/>
        <end position="193"/>
    </location>
</feature>
<name>A0A9K3JD67_HELAN</name>
<evidence type="ECO:0000259" key="1">
    <source>
        <dbReference type="Pfam" id="PF10536"/>
    </source>
</evidence>
<reference evidence="2" key="2">
    <citation type="submission" date="2020-06" db="EMBL/GenBank/DDBJ databases">
        <title>Helianthus annuus Genome sequencing and assembly Release 2.</title>
        <authorList>
            <person name="Gouzy J."/>
            <person name="Langlade N."/>
            <person name="Munos S."/>
        </authorList>
    </citation>
    <scope>NUCLEOTIDE SEQUENCE</scope>
    <source>
        <tissue evidence="2">Leaves</tissue>
    </source>
</reference>
<dbReference type="Pfam" id="PF10536">
    <property type="entry name" value="PMD"/>
    <property type="match status" value="1"/>
</dbReference>
<keyword evidence="2" id="KW-0378">Hydrolase</keyword>
<accession>A0A9K3JD67</accession>
<dbReference type="PANTHER" id="PTHR46033:SF17">
    <property type="entry name" value="AMINOTRANSFERASE-LIKE PLANT MOBILE DOMAIN-CONTAINING PROTEIN"/>
    <property type="match status" value="1"/>
</dbReference>
<dbReference type="GO" id="GO:0016787">
    <property type="term" value="F:hydrolase activity"/>
    <property type="evidence" value="ECO:0007669"/>
    <property type="project" value="UniProtKB-KW"/>
</dbReference>
<dbReference type="GO" id="GO:0010073">
    <property type="term" value="P:meristem maintenance"/>
    <property type="evidence" value="ECO:0007669"/>
    <property type="project" value="InterPro"/>
</dbReference>
<proteinExistence type="predicted"/>
<dbReference type="EMBL" id="MNCJ02000318">
    <property type="protein sequence ID" value="KAF5812834.1"/>
    <property type="molecule type" value="Genomic_DNA"/>
</dbReference>
<comment type="caution">
    <text evidence="2">The sequence shown here is derived from an EMBL/GenBank/DDBJ whole genome shotgun (WGS) entry which is preliminary data.</text>
</comment>
<evidence type="ECO:0000313" key="2">
    <source>
        <dbReference type="EMBL" id="KAF5812834.1"/>
    </source>
</evidence>
<dbReference type="Proteomes" id="UP000215914">
    <property type="component" value="Unassembled WGS sequence"/>
</dbReference>
<organism evidence="2 3">
    <name type="scientific">Helianthus annuus</name>
    <name type="common">Common sunflower</name>
    <dbReference type="NCBI Taxonomy" id="4232"/>
    <lineage>
        <taxon>Eukaryota</taxon>
        <taxon>Viridiplantae</taxon>
        <taxon>Streptophyta</taxon>
        <taxon>Embryophyta</taxon>
        <taxon>Tracheophyta</taxon>
        <taxon>Spermatophyta</taxon>
        <taxon>Magnoliopsida</taxon>
        <taxon>eudicotyledons</taxon>
        <taxon>Gunneridae</taxon>
        <taxon>Pentapetalae</taxon>
        <taxon>asterids</taxon>
        <taxon>campanulids</taxon>
        <taxon>Asterales</taxon>
        <taxon>Asteraceae</taxon>
        <taxon>Asteroideae</taxon>
        <taxon>Heliantheae alliance</taxon>
        <taxon>Heliantheae</taxon>
        <taxon>Helianthus</taxon>
    </lineage>
</organism>
<dbReference type="InterPro" id="IPR044824">
    <property type="entry name" value="MAIN-like"/>
</dbReference>
<dbReference type="InterPro" id="IPR019557">
    <property type="entry name" value="AminoTfrase-like_pln_mobile"/>
</dbReference>
<gene>
    <name evidence="2" type="ORF">HanXRQr2_Chr03g0091121</name>
</gene>
<dbReference type="PANTHER" id="PTHR46033">
    <property type="entry name" value="PROTEIN MAIN-LIKE 2"/>
    <property type="match status" value="1"/>
</dbReference>
<keyword evidence="3" id="KW-1185">Reference proteome</keyword>
<evidence type="ECO:0000313" key="3">
    <source>
        <dbReference type="Proteomes" id="UP000215914"/>
    </source>
</evidence>
<dbReference type="AlphaFoldDB" id="A0A9K3JD67"/>
<dbReference type="Gramene" id="mRNA:HanXRQr2_Chr03g0091121">
    <property type="protein sequence ID" value="mRNA:HanXRQr2_Chr03g0091121"/>
    <property type="gene ID" value="HanXRQr2_Chr03g0091121"/>
</dbReference>
<protein>
    <recommendedName>
        <fullName evidence="1">Aminotransferase-like plant mobile domain-containing protein</fullName>
    </recommendedName>
</protein>
<sequence length="217" mass="24765">MYNRDSNVFEVKGKRLSITLEDILYLTHLPIDGKPVLCKESPSKEACEEVFGDRAPTKIQDLKNIAFDKNNDERKRKVAVLKMIVGCFIMLGYNGYEVSPTYVELLKDLDEVPKYAWGATLLANLVHELQGINKKKDGINDNLWIVLVFFFIRIPSLWDIMGITTSERTDTQPLLSWVLKNLQNKCNDKKDSYVKAVEAFLNDVGDATHEVTSKTFD</sequence>
<reference evidence="2" key="1">
    <citation type="journal article" date="2017" name="Nature">
        <title>The sunflower genome provides insights into oil metabolism, flowering and Asterid evolution.</title>
        <authorList>
            <person name="Badouin H."/>
            <person name="Gouzy J."/>
            <person name="Grassa C.J."/>
            <person name="Murat F."/>
            <person name="Staton S.E."/>
            <person name="Cottret L."/>
            <person name="Lelandais-Briere C."/>
            <person name="Owens G.L."/>
            <person name="Carrere S."/>
            <person name="Mayjonade B."/>
            <person name="Legrand L."/>
            <person name="Gill N."/>
            <person name="Kane N.C."/>
            <person name="Bowers J.E."/>
            <person name="Hubner S."/>
            <person name="Bellec A."/>
            <person name="Berard A."/>
            <person name="Berges H."/>
            <person name="Blanchet N."/>
            <person name="Boniface M.C."/>
            <person name="Brunel D."/>
            <person name="Catrice O."/>
            <person name="Chaidir N."/>
            <person name="Claudel C."/>
            <person name="Donnadieu C."/>
            <person name="Faraut T."/>
            <person name="Fievet G."/>
            <person name="Helmstetter N."/>
            <person name="King M."/>
            <person name="Knapp S.J."/>
            <person name="Lai Z."/>
            <person name="Le Paslier M.C."/>
            <person name="Lippi Y."/>
            <person name="Lorenzon L."/>
            <person name="Mandel J.R."/>
            <person name="Marage G."/>
            <person name="Marchand G."/>
            <person name="Marquand E."/>
            <person name="Bret-Mestries E."/>
            <person name="Morien E."/>
            <person name="Nambeesan S."/>
            <person name="Nguyen T."/>
            <person name="Pegot-Espagnet P."/>
            <person name="Pouilly N."/>
            <person name="Raftis F."/>
            <person name="Sallet E."/>
            <person name="Schiex T."/>
            <person name="Thomas J."/>
            <person name="Vandecasteele C."/>
            <person name="Vares D."/>
            <person name="Vear F."/>
            <person name="Vautrin S."/>
            <person name="Crespi M."/>
            <person name="Mangin B."/>
            <person name="Burke J.M."/>
            <person name="Salse J."/>
            <person name="Munos S."/>
            <person name="Vincourt P."/>
            <person name="Rieseberg L.H."/>
            <person name="Langlade N.B."/>
        </authorList>
    </citation>
    <scope>NUCLEOTIDE SEQUENCE</scope>
    <source>
        <tissue evidence="2">Leaves</tissue>
    </source>
</reference>